<sequence length="42" mass="4800">MGFGSNHLRKWRVFDAVKQWFQRTVKVPSSEYLQGGAAVFGL</sequence>
<evidence type="ECO:0000313" key="1">
    <source>
        <dbReference type="EMBL" id="EDU49202.1"/>
    </source>
</evidence>
<dbReference type="EMBL" id="DS231620">
    <property type="protein sequence ID" value="EDU49202.1"/>
    <property type="molecule type" value="Genomic_DNA"/>
</dbReference>
<name>B2W8H4_PYRTR</name>
<dbReference type="HOGENOM" id="CLU_3260775_0_0_1"/>
<dbReference type="Proteomes" id="UP000001471">
    <property type="component" value="Unassembled WGS sequence"/>
</dbReference>
<dbReference type="AlphaFoldDB" id="B2W8H4"/>
<protein>
    <submittedName>
        <fullName evidence="1">Versicolorin reductase</fullName>
    </submittedName>
</protein>
<gene>
    <name evidence="1" type="ORF">PTRG_06282</name>
</gene>
<evidence type="ECO:0000313" key="2">
    <source>
        <dbReference type="Proteomes" id="UP000001471"/>
    </source>
</evidence>
<organism evidence="1 2">
    <name type="scientific">Pyrenophora tritici-repentis (strain Pt-1C-BFP)</name>
    <name type="common">Wheat tan spot fungus</name>
    <name type="synonym">Drechslera tritici-repentis</name>
    <dbReference type="NCBI Taxonomy" id="426418"/>
    <lineage>
        <taxon>Eukaryota</taxon>
        <taxon>Fungi</taxon>
        <taxon>Dikarya</taxon>
        <taxon>Ascomycota</taxon>
        <taxon>Pezizomycotina</taxon>
        <taxon>Dothideomycetes</taxon>
        <taxon>Pleosporomycetidae</taxon>
        <taxon>Pleosporales</taxon>
        <taxon>Pleosporineae</taxon>
        <taxon>Pleosporaceae</taxon>
        <taxon>Pyrenophora</taxon>
    </lineage>
</organism>
<dbReference type="InParanoid" id="B2W8H4"/>
<reference evidence="2" key="1">
    <citation type="journal article" date="2013" name="G3 (Bethesda)">
        <title>Comparative genomics of a plant-pathogenic fungus, Pyrenophora tritici-repentis, reveals transduplication and the impact of repeat elements on pathogenicity and population divergence.</title>
        <authorList>
            <person name="Manning V.A."/>
            <person name="Pandelova I."/>
            <person name="Dhillon B."/>
            <person name="Wilhelm L.J."/>
            <person name="Goodwin S.B."/>
            <person name="Berlin A.M."/>
            <person name="Figueroa M."/>
            <person name="Freitag M."/>
            <person name="Hane J.K."/>
            <person name="Henrissat B."/>
            <person name="Holman W.H."/>
            <person name="Kodira C.D."/>
            <person name="Martin J."/>
            <person name="Oliver R.P."/>
            <person name="Robbertse B."/>
            <person name="Schackwitz W."/>
            <person name="Schwartz D.C."/>
            <person name="Spatafora J.W."/>
            <person name="Turgeon B.G."/>
            <person name="Yandava C."/>
            <person name="Young S."/>
            <person name="Zhou S."/>
            <person name="Zeng Q."/>
            <person name="Grigoriev I.V."/>
            <person name="Ma L.-J."/>
            <person name="Ciuffetti L.M."/>
        </authorList>
    </citation>
    <scope>NUCLEOTIDE SEQUENCE [LARGE SCALE GENOMIC DNA]</scope>
    <source>
        <strain evidence="2">Pt-1C-BFP</strain>
    </source>
</reference>
<accession>B2W8H4</accession>
<proteinExistence type="predicted"/>